<sequence length="211" mass="23505">MMGHRRLHDHAASTTPPPPRPRRLHDTAASTTTASRHHHTRASERTTERRDAMPVDTDNIILLAAAFIVVMLLPYVDKKPSHTARHTGERYTQELLACGNERRIQENLRMEKSVFLKLCSILTVGTSSGRGPGVLNIKELSNGDVGPPPTGRDTQYFGRATGVYFSVHRVARRLESHDARALPALRVYDKPLLSEGPACDRDTERGLCKLN</sequence>
<proteinExistence type="predicted"/>
<evidence type="ECO:0000259" key="3">
    <source>
        <dbReference type="Pfam" id="PF26138"/>
    </source>
</evidence>
<protein>
    <recommendedName>
        <fullName evidence="3">DUF8040 domain-containing protein</fullName>
    </recommendedName>
</protein>
<evidence type="ECO:0000313" key="5">
    <source>
        <dbReference type="Proteomes" id="UP000326924"/>
    </source>
</evidence>
<name>A0A5J5EB75_9PEZI</name>
<gene>
    <name evidence="4" type="ORF">FN846DRAFT_982483</name>
</gene>
<keyword evidence="5" id="KW-1185">Reference proteome</keyword>
<organism evidence="4 5">
    <name type="scientific">Sphaerosporella brunnea</name>
    <dbReference type="NCBI Taxonomy" id="1250544"/>
    <lineage>
        <taxon>Eukaryota</taxon>
        <taxon>Fungi</taxon>
        <taxon>Dikarya</taxon>
        <taxon>Ascomycota</taxon>
        <taxon>Pezizomycotina</taxon>
        <taxon>Pezizomycetes</taxon>
        <taxon>Pezizales</taxon>
        <taxon>Pyronemataceae</taxon>
        <taxon>Sphaerosporella</taxon>
    </lineage>
</organism>
<dbReference type="Proteomes" id="UP000326924">
    <property type="component" value="Unassembled WGS sequence"/>
</dbReference>
<dbReference type="Pfam" id="PF26138">
    <property type="entry name" value="DUF8040"/>
    <property type="match status" value="1"/>
</dbReference>
<feature type="transmembrane region" description="Helical" evidence="2">
    <location>
        <begin position="59"/>
        <end position="76"/>
    </location>
</feature>
<feature type="domain" description="DUF8040" evidence="3">
    <location>
        <begin position="84"/>
        <end position="123"/>
    </location>
</feature>
<evidence type="ECO:0000256" key="2">
    <source>
        <dbReference type="SAM" id="Phobius"/>
    </source>
</evidence>
<dbReference type="InterPro" id="IPR058353">
    <property type="entry name" value="DUF8040"/>
</dbReference>
<evidence type="ECO:0000256" key="1">
    <source>
        <dbReference type="SAM" id="MobiDB-lite"/>
    </source>
</evidence>
<comment type="caution">
    <text evidence="4">The sequence shown here is derived from an EMBL/GenBank/DDBJ whole genome shotgun (WGS) entry which is preliminary data.</text>
</comment>
<accession>A0A5J5EB75</accession>
<dbReference type="EMBL" id="VXIS01000636">
    <property type="protein sequence ID" value="KAA8892685.1"/>
    <property type="molecule type" value="Genomic_DNA"/>
</dbReference>
<keyword evidence="2" id="KW-0472">Membrane</keyword>
<dbReference type="InParanoid" id="A0A5J5EB75"/>
<feature type="region of interest" description="Disordered" evidence="1">
    <location>
        <begin position="1"/>
        <end position="52"/>
    </location>
</feature>
<reference evidence="4 5" key="1">
    <citation type="submission" date="2019-09" db="EMBL/GenBank/DDBJ databases">
        <title>Draft genome of the ectomycorrhizal ascomycete Sphaerosporella brunnea.</title>
        <authorList>
            <consortium name="DOE Joint Genome Institute"/>
            <person name="Benucci G.M."/>
            <person name="Marozzi G."/>
            <person name="Antonielli L."/>
            <person name="Sanchez S."/>
            <person name="Marco P."/>
            <person name="Wang X."/>
            <person name="Falini L.B."/>
            <person name="Barry K."/>
            <person name="Haridas S."/>
            <person name="Lipzen A."/>
            <person name="Labutti K."/>
            <person name="Grigoriev I.V."/>
            <person name="Murat C."/>
            <person name="Martin F."/>
            <person name="Albertini E."/>
            <person name="Donnini D."/>
            <person name="Bonito G."/>
        </authorList>
    </citation>
    <scope>NUCLEOTIDE SEQUENCE [LARGE SCALE GENOMIC DNA]</scope>
    <source>
        <strain evidence="4 5">Sb_GMNB300</strain>
    </source>
</reference>
<keyword evidence="2" id="KW-0812">Transmembrane</keyword>
<evidence type="ECO:0000313" key="4">
    <source>
        <dbReference type="EMBL" id="KAA8892685.1"/>
    </source>
</evidence>
<keyword evidence="2" id="KW-1133">Transmembrane helix</keyword>
<dbReference type="AlphaFoldDB" id="A0A5J5EB75"/>
<feature type="compositionally biased region" description="Basic and acidic residues" evidence="1">
    <location>
        <begin position="41"/>
        <end position="52"/>
    </location>
</feature>